<reference evidence="1" key="2">
    <citation type="submission" date="2020-11" db="EMBL/GenBank/DDBJ databases">
        <authorList>
            <person name="McCartney M.A."/>
            <person name="Auch B."/>
            <person name="Kono T."/>
            <person name="Mallez S."/>
            <person name="Becker A."/>
            <person name="Gohl D.M."/>
            <person name="Silverstein K.A.T."/>
            <person name="Koren S."/>
            <person name="Bechman K.B."/>
            <person name="Herman A."/>
            <person name="Abrahante J.E."/>
            <person name="Garbe J."/>
        </authorList>
    </citation>
    <scope>NUCLEOTIDE SEQUENCE</scope>
    <source>
        <strain evidence="1">Duluth1</strain>
        <tissue evidence="1">Whole animal</tissue>
    </source>
</reference>
<dbReference type="EMBL" id="JAIWYP010000006">
    <property type="protein sequence ID" value="KAH3810277.1"/>
    <property type="molecule type" value="Genomic_DNA"/>
</dbReference>
<proteinExistence type="predicted"/>
<accession>A0A9D4JK23</accession>
<evidence type="ECO:0000313" key="2">
    <source>
        <dbReference type="Proteomes" id="UP000828390"/>
    </source>
</evidence>
<sequence>MGYTPLTTRTPARKPIKRKPVLPKFNENIVDEDIVNDIDELAPEKEVCAAADQTTTVFSTAAKCSVVNVSCARNDLLKQVRKLKIW</sequence>
<keyword evidence="2" id="KW-1185">Reference proteome</keyword>
<organism evidence="1 2">
    <name type="scientific">Dreissena polymorpha</name>
    <name type="common">Zebra mussel</name>
    <name type="synonym">Mytilus polymorpha</name>
    <dbReference type="NCBI Taxonomy" id="45954"/>
    <lineage>
        <taxon>Eukaryota</taxon>
        <taxon>Metazoa</taxon>
        <taxon>Spiralia</taxon>
        <taxon>Lophotrochozoa</taxon>
        <taxon>Mollusca</taxon>
        <taxon>Bivalvia</taxon>
        <taxon>Autobranchia</taxon>
        <taxon>Heteroconchia</taxon>
        <taxon>Euheterodonta</taxon>
        <taxon>Imparidentia</taxon>
        <taxon>Neoheterodontei</taxon>
        <taxon>Myida</taxon>
        <taxon>Dreissenoidea</taxon>
        <taxon>Dreissenidae</taxon>
        <taxon>Dreissena</taxon>
    </lineage>
</organism>
<protein>
    <submittedName>
        <fullName evidence="1">Uncharacterized protein</fullName>
    </submittedName>
</protein>
<dbReference type="Proteomes" id="UP000828390">
    <property type="component" value="Unassembled WGS sequence"/>
</dbReference>
<reference evidence="1" key="1">
    <citation type="journal article" date="2019" name="bioRxiv">
        <title>The Genome of the Zebra Mussel, Dreissena polymorpha: A Resource for Invasive Species Research.</title>
        <authorList>
            <person name="McCartney M.A."/>
            <person name="Auch B."/>
            <person name="Kono T."/>
            <person name="Mallez S."/>
            <person name="Zhang Y."/>
            <person name="Obille A."/>
            <person name="Becker A."/>
            <person name="Abrahante J.E."/>
            <person name="Garbe J."/>
            <person name="Badalamenti J.P."/>
            <person name="Herman A."/>
            <person name="Mangelson H."/>
            <person name="Liachko I."/>
            <person name="Sullivan S."/>
            <person name="Sone E.D."/>
            <person name="Koren S."/>
            <person name="Silverstein K.A.T."/>
            <person name="Beckman K.B."/>
            <person name="Gohl D.M."/>
        </authorList>
    </citation>
    <scope>NUCLEOTIDE SEQUENCE</scope>
    <source>
        <strain evidence="1">Duluth1</strain>
        <tissue evidence="1">Whole animal</tissue>
    </source>
</reference>
<dbReference type="AlphaFoldDB" id="A0A9D4JK23"/>
<comment type="caution">
    <text evidence="1">The sequence shown here is derived from an EMBL/GenBank/DDBJ whole genome shotgun (WGS) entry which is preliminary data.</text>
</comment>
<gene>
    <name evidence="1" type="ORF">DPMN_138667</name>
</gene>
<name>A0A9D4JK23_DREPO</name>
<evidence type="ECO:0000313" key="1">
    <source>
        <dbReference type="EMBL" id="KAH3810277.1"/>
    </source>
</evidence>